<dbReference type="InterPro" id="IPR002575">
    <property type="entry name" value="Aminoglycoside_PTrfase"/>
</dbReference>
<evidence type="ECO:0000313" key="4">
    <source>
        <dbReference type="Proteomes" id="UP001521181"/>
    </source>
</evidence>
<dbReference type="Gene3D" id="3.90.1200.10">
    <property type="match status" value="1"/>
</dbReference>
<dbReference type="Proteomes" id="UP001521181">
    <property type="component" value="Unassembled WGS sequence"/>
</dbReference>
<dbReference type="SUPFAM" id="SSF56112">
    <property type="entry name" value="Protein kinase-like (PK-like)"/>
    <property type="match status" value="1"/>
</dbReference>
<organism evidence="3 4">
    <name type="scientific">Rhodobacter flavimaris</name>
    <dbReference type="NCBI Taxonomy" id="2907145"/>
    <lineage>
        <taxon>Bacteria</taxon>
        <taxon>Pseudomonadati</taxon>
        <taxon>Pseudomonadota</taxon>
        <taxon>Alphaproteobacteria</taxon>
        <taxon>Rhodobacterales</taxon>
        <taxon>Rhodobacter group</taxon>
        <taxon>Rhodobacter</taxon>
    </lineage>
</organism>
<keyword evidence="4" id="KW-1185">Reference proteome</keyword>
<feature type="domain" description="Aminoglycoside phosphotransferase" evidence="2">
    <location>
        <begin position="29"/>
        <end position="261"/>
    </location>
</feature>
<evidence type="ECO:0000313" key="3">
    <source>
        <dbReference type="EMBL" id="MCE5973732.1"/>
    </source>
</evidence>
<dbReference type="InterPro" id="IPR050249">
    <property type="entry name" value="Pseudomonas-type_ThrB"/>
</dbReference>
<dbReference type="InterPro" id="IPR011009">
    <property type="entry name" value="Kinase-like_dom_sf"/>
</dbReference>
<name>A0ABS8YV69_9RHOB</name>
<evidence type="ECO:0000259" key="2">
    <source>
        <dbReference type="Pfam" id="PF01636"/>
    </source>
</evidence>
<dbReference type="RefSeq" id="WP_233676712.1">
    <property type="nucleotide sequence ID" value="NZ_JAJUOS010000006.1"/>
</dbReference>
<dbReference type="EMBL" id="JAJUOS010000006">
    <property type="protein sequence ID" value="MCE5973732.1"/>
    <property type="molecule type" value="Genomic_DNA"/>
</dbReference>
<protein>
    <submittedName>
        <fullName evidence="3">Phosphotransferase</fullName>
    </submittedName>
</protein>
<accession>A0ABS8YV69</accession>
<dbReference type="PANTHER" id="PTHR21064">
    <property type="entry name" value="AMINOGLYCOSIDE PHOSPHOTRANSFERASE DOMAIN-CONTAINING PROTEIN-RELATED"/>
    <property type="match status" value="1"/>
</dbReference>
<gene>
    <name evidence="3" type="ORF">LZA78_09590</name>
</gene>
<comment type="similarity">
    <text evidence="1">Belongs to the pseudomonas-type ThrB family.</text>
</comment>
<evidence type="ECO:0000256" key="1">
    <source>
        <dbReference type="ARBA" id="ARBA00038240"/>
    </source>
</evidence>
<dbReference type="PANTHER" id="PTHR21064:SF6">
    <property type="entry name" value="AMINOGLYCOSIDE PHOSPHOTRANSFERASE DOMAIN-CONTAINING PROTEIN"/>
    <property type="match status" value="1"/>
</dbReference>
<dbReference type="Pfam" id="PF01636">
    <property type="entry name" value="APH"/>
    <property type="match status" value="1"/>
</dbReference>
<comment type="caution">
    <text evidence="3">The sequence shown here is derived from an EMBL/GenBank/DDBJ whole genome shotgun (WGS) entry which is preliminary data.</text>
</comment>
<sequence>MSARDAAQAQAALAHWGALGAPLRLVWQSENVVYETTLRDGSRAALRLHRSGYQGRAGIEVELDWCERLAAAGVPVAQPIRAVNGRLTAGLGGRVVSCLRWIEGAPMGQADVPLAGSAVAARAFDLGRLIAALHDATDAGACPQPFARKPWDAEALIGEQPRWGRFWENPALSADGRAHLLAAREAARGMLARARDFGPIHADVIRTNVMLGPEGMTLIDFDDSGPGWRLYDLASALIQSWGDPAMGQQARALLQGYASRRDLPLDQAQLLPLFVALRAFASAGWVVTRAPGDATRCAAYAKRAVEAAQALLSGRPLWECAP</sequence>
<reference evidence="3 4" key="1">
    <citation type="submission" date="2021-12" db="EMBL/GenBank/DDBJ databases">
        <title>Sinirhodobacter sp. WL0062 is a bacterium isolated from seawater.</title>
        <authorList>
            <person name="Wang L."/>
            <person name="He W."/>
            <person name="Zhang D.-F."/>
        </authorList>
    </citation>
    <scope>NUCLEOTIDE SEQUENCE [LARGE SCALE GENOMIC DNA]</scope>
    <source>
        <strain evidence="3 4">WL0062</strain>
    </source>
</reference>
<proteinExistence type="inferred from homology"/>